<accession>A0A2W5FJX0</accession>
<gene>
    <name evidence="2" type="ORF">DI586_09125</name>
</gene>
<organism evidence="2 3">
    <name type="scientific">Micavibrio aeruginosavorus</name>
    <dbReference type="NCBI Taxonomy" id="349221"/>
    <lineage>
        <taxon>Bacteria</taxon>
        <taxon>Pseudomonadati</taxon>
        <taxon>Bdellovibrionota</taxon>
        <taxon>Bdellovibrionia</taxon>
        <taxon>Bdellovibrionales</taxon>
        <taxon>Pseudobdellovibrionaceae</taxon>
        <taxon>Micavibrio</taxon>
    </lineage>
</organism>
<keyword evidence="1" id="KW-0812">Transmembrane</keyword>
<feature type="transmembrane region" description="Helical" evidence="1">
    <location>
        <begin position="36"/>
        <end position="57"/>
    </location>
</feature>
<proteinExistence type="predicted"/>
<dbReference type="AlphaFoldDB" id="A0A2W5FJX0"/>
<evidence type="ECO:0000256" key="1">
    <source>
        <dbReference type="SAM" id="Phobius"/>
    </source>
</evidence>
<keyword evidence="1" id="KW-0472">Membrane</keyword>
<reference evidence="2 3" key="1">
    <citation type="submission" date="2017-08" db="EMBL/GenBank/DDBJ databases">
        <title>Infants hospitalized years apart are colonized by the same room-sourced microbial strains.</title>
        <authorList>
            <person name="Brooks B."/>
            <person name="Olm M.R."/>
            <person name="Firek B.A."/>
            <person name="Baker R."/>
            <person name="Thomas B.C."/>
            <person name="Morowitz M.J."/>
            <person name="Banfield J.F."/>
        </authorList>
    </citation>
    <scope>NUCLEOTIDE SEQUENCE [LARGE SCALE GENOMIC DNA]</scope>
    <source>
        <strain evidence="2">S2_006_000_R2_64</strain>
    </source>
</reference>
<dbReference type="Proteomes" id="UP000249739">
    <property type="component" value="Unassembled WGS sequence"/>
</dbReference>
<evidence type="ECO:0000313" key="3">
    <source>
        <dbReference type="Proteomes" id="UP000249739"/>
    </source>
</evidence>
<sequence>MQRKAARASVSVVPRQGQGIMPFYADKQGDPSRNRMIMVLICLWISVVVDIGLGFTYKTPIPAKTRKRR</sequence>
<keyword evidence="1" id="KW-1133">Transmembrane helix</keyword>
<comment type="caution">
    <text evidence="2">The sequence shown here is derived from an EMBL/GenBank/DDBJ whole genome shotgun (WGS) entry which is preliminary data.</text>
</comment>
<evidence type="ECO:0000313" key="2">
    <source>
        <dbReference type="EMBL" id="PZP54694.1"/>
    </source>
</evidence>
<dbReference type="EMBL" id="QFOT01000116">
    <property type="protein sequence ID" value="PZP54694.1"/>
    <property type="molecule type" value="Genomic_DNA"/>
</dbReference>
<protein>
    <submittedName>
        <fullName evidence="2">Uncharacterized protein</fullName>
    </submittedName>
</protein>
<name>A0A2W5FJX0_9BACT</name>